<evidence type="ECO:0000256" key="1">
    <source>
        <dbReference type="ARBA" id="ARBA00022679"/>
    </source>
</evidence>
<dbReference type="GO" id="GO:0008168">
    <property type="term" value="F:methyltransferase activity"/>
    <property type="evidence" value="ECO:0007669"/>
    <property type="project" value="UniProtKB-KW"/>
</dbReference>
<protein>
    <submittedName>
        <fullName evidence="3">Methyltransferase domain-containing protein</fullName>
    </submittedName>
</protein>
<dbReference type="Proteomes" id="UP000199400">
    <property type="component" value="Unassembled WGS sequence"/>
</dbReference>
<keyword evidence="4" id="KW-1185">Reference proteome</keyword>
<feature type="compositionally biased region" description="Low complexity" evidence="2">
    <location>
        <begin position="278"/>
        <end position="293"/>
    </location>
</feature>
<dbReference type="RefSeq" id="WP_100792911.1">
    <property type="nucleotide sequence ID" value="NZ_FOMX01000007.1"/>
</dbReference>
<dbReference type="Gene3D" id="3.40.50.150">
    <property type="entry name" value="Vaccinia Virus protein VP39"/>
    <property type="match status" value="1"/>
</dbReference>
<sequence length="351" mass="37838">MTAATDAPTDAPTVEPVDACPVCGARDGRPLLPEVHGIGVVRCRGCDLVHATGHYAATYLSESYYATRAKQRQSPTQPAARDSSRKRRNVELYDRLSGGRIGRPRAGARALDIGCDTGLLLDVLRELGYRTEGIERSPAGAQAQAAGHEVHALDIEVTDLGLGRFDLITMTHVLEHLREPVRGLVWIRRHLAPGGLAVIEVPNWGDLLRPLWGRRFRPLELGDHISFFERATFTAALTRAGLEPEILWSAPQIGTSLAPSLLTAADLALELRRRLGPSRRGPAASPGVAGVAGDRLQPSKQGRRWQRLAGPLVVRGLDSLDSALGPWLEGVFGAHCGWGANLVVVARAHVV</sequence>
<dbReference type="EMBL" id="FOMX01000007">
    <property type="protein sequence ID" value="SFE00703.1"/>
    <property type="molecule type" value="Genomic_DNA"/>
</dbReference>
<keyword evidence="1 3" id="KW-0808">Transferase</keyword>
<name>A0A1I1X4V2_9BACT</name>
<dbReference type="CDD" id="cd02440">
    <property type="entry name" value="AdoMet_MTases"/>
    <property type="match status" value="1"/>
</dbReference>
<proteinExistence type="predicted"/>
<accession>A0A1I1X4V2</accession>
<gene>
    <name evidence="3" type="ORF">SAMN02745121_02644</name>
</gene>
<reference evidence="4" key="1">
    <citation type="submission" date="2016-10" db="EMBL/GenBank/DDBJ databases">
        <authorList>
            <person name="Varghese N."/>
            <person name="Submissions S."/>
        </authorList>
    </citation>
    <scope>NUCLEOTIDE SEQUENCE [LARGE SCALE GENOMIC DNA]</scope>
    <source>
        <strain evidence="4">ATCC 25963</strain>
    </source>
</reference>
<dbReference type="OrthoDB" id="5292242at2"/>
<dbReference type="InterPro" id="IPR029063">
    <property type="entry name" value="SAM-dependent_MTases_sf"/>
</dbReference>
<dbReference type="PANTHER" id="PTHR43861">
    <property type="entry name" value="TRANS-ACONITATE 2-METHYLTRANSFERASE-RELATED"/>
    <property type="match status" value="1"/>
</dbReference>
<dbReference type="Pfam" id="PF13489">
    <property type="entry name" value="Methyltransf_23"/>
    <property type="match status" value="1"/>
</dbReference>
<evidence type="ECO:0000313" key="3">
    <source>
        <dbReference type="EMBL" id="SFE00703.1"/>
    </source>
</evidence>
<organism evidence="3 4">
    <name type="scientific">Nannocystis exedens</name>
    <dbReference type="NCBI Taxonomy" id="54"/>
    <lineage>
        <taxon>Bacteria</taxon>
        <taxon>Pseudomonadati</taxon>
        <taxon>Myxococcota</taxon>
        <taxon>Polyangia</taxon>
        <taxon>Nannocystales</taxon>
        <taxon>Nannocystaceae</taxon>
        <taxon>Nannocystis</taxon>
    </lineage>
</organism>
<evidence type="ECO:0000313" key="4">
    <source>
        <dbReference type="Proteomes" id="UP000199400"/>
    </source>
</evidence>
<evidence type="ECO:0000256" key="2">
    <source>
        <dbReference type="SAM" id="MobiDB-lite"/>
    </source>
</evidence>
<keyword evidence="3" id="KW-0489">Methyltransferase</keyword>
<dbReference type="SUPFAM" id="SSF53335">
    <property type="entry name" value="S-adenosyl-L-methionine-dependent methyltransferases"/>
    <property type="match status" value="1"/>
</dbReference>
<dbReference type="GO" id="GO:0032259">
    <property type="term" value="P:methylation"/>
    <property type="evidence" value="ECO:0007669"/>
    <property type="project" value="UniProtKB-KW"/>
</dbReference>
<dbReference type="AlphaFoldDB" id="A0A1I1X4V2"/>
<feature type="region of interest" description="Disordered" evidence="2">
    <location>
        <begin position="69"/>
        <end position="88"/>
    </location>
</feature>
<dbReference type="PANTHER" id="PTHR43861:SF3">
    <property type="entry name" value="PUTATIVE (AFU_ORTHOLOGUE AFUA_2G14390)-RELATED"/>
    <property type="match status" value="1"/>
</dbReference>
<feature type="region of interest" description="Disordered" evidence="2">
    <location>
        <begin position="277"/>
        <end position="303"/>
    </location>
</feature>
<dbReference type="STRING" id="54.SAMN02745121_02644"/>